<evidence type="ECO:0000313" key="3">
    <source>
        <dbReference type="Proteomes" id="UP001055105"/>
    </source>
</evidence>
<dbReference type="InterPro" id="IPR024361">
    <property type="entry name" value="BACON"/>
</dbReference>
<evidence type="ECO:0000313" key="2">
    <source>
        <dbReference type="EMBL" id="GKI20356.1"/>
    </source>
</evidence>
<dbReference type="InterPro" id="IPR011050">
    <property type="entry name" value="Pectin_lyase_fold/virulence"/>
</dbReference>
<dbReference type="CDD" id="cd14948">
    <property type="entry name" value="BACON"/>
    <property type="match status" value="1"/>
</dbReference>
<dbReference type="InterPro" id="IPR012334">
    <property type="entry name" value="Pectin_lyas_fold"/>
</dbReference>
<dbReference type="Proteomes" id="UP001055105">
    <property type="component" value="Unassembled WGS sequence"/>
</dbReference>
<feature type="chain" id="PRO_5041432673" description="BACON domain-containing protein" evidence="1">
    <location>
        <begin position="27"/>
        <end position="598"/>
    </location>
</feature>
<dbReference type="Gene3D" id="2.60.40.10">
    <property type="entry name" value="Immunoglobulins"/>
    <property type="match status" value="1"/>
</dbReference>
<keyword evidence="1" id="KW-0732">Signal</keyword>
<reference evidence="2" key="1">
    <citation type="submission" date="2022-01" db="EMBL/GenBank/DDBJ databases">
        <title>Novel bile acid biosynthetic pathways are enriched in the microbiome of centenarians.</title>
        <authorList>
            <person name="Sato Y."/>
            <person name="Atarashi K."/>
            <person name="Plichta R.D."/>
            <person name="Arai Y."/>
            <person name="Sasajima S."/>
            <person name="Kearney M.S."/>
            <person name="Suda W."/>
            <person name="Takeshita K."/>
            <person name="Sasaki T."/>
            <person name="Okamoto S."/>
            <person name="Skelly N.A."/>
            <person name="Okamura Y."/>
            <person name="Vlamakis H."/>
            <person name="Li Y."/>
            <person name="Tanoue T."/>
            <person name="Takei H."/>
            <person name="Nittono H."/>
            <person name="Narushima S."/>
            <person name="Irie J."/>
            <person name="Itoh H."/>
            <person name="Moriya K."/>
            <person name="Sugiura Y."/>
            <person name="Suematsu M."/>
            <person name="Moritoki N."/>
            <person name="Shibata S."/>
            <person name="Littman R.D."/>
            <person name="Fischbach A.M."/>
            <person name="Uwamino Y."/>
            <person name="Inoue T."/>
            <person name="Honda A."/>
            <person name="Hattori M."/>
            <person name="Murai T."/>
            <person name="Xavier J.R."/>
            <person name="Hirose N."/>
            <person name="Honda K."/>
        </authorList>
    </citation>
    <scope>NUCLEOTIDE SEQUENCE</scope>
    <source>
        <strain evidence="2">CE91-St16</strain>
    </source>
</reference>
<protein>
    <recommendedName>
        <fullName evidence="4">BACON domain-containing protein</fullName>
    </recommendedName>
</protein>
<dbReference type="Gene3D" id="2.160.20.10">
    <property type="entry name" value="Single-stranded right-handed beta-helix, Pectin lyase-like"/>
    <property type="match status" value="1"/>
</dbReference>
<gene>
    <name evidence="2" type="ORF">CE91St16_32640</name>
</gene>
<accession>A0AA37KY43</accession>
<organism evidence="2 3">
    <name type="scientific">Alistipes finegoldii</name>
    <dbReference type="NCBI Taxonomy" id="214856"/>
    <lineage>
        <taxon>Bacteria</taxon>
        <taxon>Pseudomonadati</taxon>
        <taxon>Bacteroidota</taxon>
        <taxon>Bacteroidia</taxon>
        <taxon>Bacteroidales</taxon>
        <taxon>Rikenellaceae</taxon>
        <taxon>Alistipes</taxon>
    </lineage>
</organism>
<name>A0AA37KY43_9BACT</name>
<dbReference type="InterPro" id="IPR013783">
    <property type="entry name" value="Ig-like_fold"/>
</dbReference>
<dbReference type="SUPFAM" id="SSF51126">
    <property type="entry name" value="Pectin lyase-like"/>
    <property type="match status" value="1"/>
</dbReference>
<dbReference type="AlphaFoldDB" id="A0AA37KY43"/>
<feature type="signal peptide" evidence="1">
    <location>
        <begin position="1"/>
        <end position="26"/>
    </location>
</feature>
<proteinExistence type="predicted"/>
<dbReference type="EMBL" id="BQOL01000002">
    <property type="protein sequence ID" value="GKI20356.1"/>
    <property type="molecule type" value="Genomic_DNA"/>
</dbReference>
<dbReference type="PROSITE" id="PS51257">
    <property type="entry name" value="PROKAR_LIPOPROTEIN"/>
    <property type="match status" value="1"/>
</dbReference>
<evidence type="ECO:0000256" key="1">
    <source>
        <dbReference type="SAM" id="SignalP"/>
    </source>
</evidence>
<evidence type="ECO:0008006" key="4">
    <source>
        <dbReference type="Google" id="ProtNLM"/>
    </source>
</evidence>
<comment type="caution">
    <text evidence="2">The sequence shown here is derived from an EMBL/GenBank/DDBJ whole genome shotgun (WGS) entry which is preliminary data.</text>
</comment>
<sequence>MQSIMKKIRKYGIILFAGLCACAAWSCEEDKTDRKFTPKDPVIKLGGDVEVGKAGGSYTVPIESNLPWRVRSEADWILLGEVENGMGDGEFTFTVSPNKTLFEREGRVTAWITDEYAQSIRVVQAPSSPEDLEVHWYVKTDGSADNDGMTWETATTLHNALSKSINGNFIHVAAGTYVPEQSLAGSKGAAEDATFEISANVSLIGGYPADAVTGVVADPDANPTVLSGRLSGGRHAYHVVCVTAAKADGRRVLMKGLTITEGLCSGTASYYTLNGARFYISRGGGVTVGNAAVDIADCKITQNKSAKDCAGICIVAGADVSLTDTEISENECSNGNGAGLHNEASVVRMDRCTVRGNSASGVCGGVYTFSSSAPSYTYIYNSTLCDNRTDGSKNSRRGGAVYSREYSETVLVNCTVHGNTGGNGGGIALYGASGKESKMTLVSCTVTGNTSLFVGGGVEFTPNTTMNVYNTVVSGNTAANGGDDLVGTNTALAATANLPAVLSYAVNGSVVYGAGKAVVAGSSFDPATMLGPLAGNGGPTQTCLLLGTDNPARTLGMPYVDLSALGQDFDPQIGPEITGFDQTGLSREGTSAMGACVK</sequence>